<gene>
    <name evidence="3" type="ORF">KUF71_009002</name>
</gene>
<proteinExistence type="predicted"/>
<organism evidence="3 4">
    <name type="scientific">Frankliniella fusca</name>
    <dbReference type="NCBI Taxonomy" id="407009"/>
    <lineage>
        <taxon>Eukaryota</taxon>
        <taxon>Metazoa</taxon>
        <taxon>Ecdysozoa</taxon>
        <taxon>Arthropoda</taxon>
        <taxon>Hexapoda</taxon>
        <taxon>Insecta</taxon>
        <taxon>Pterygota</taxon>
        <taxon>Neoptera</taxon>
        <taxon>Paraneoptera</taxon>
        <taxon>Thysanoptera</taxon>
        <taxon>Terebrantia</taxon>
        <taxon>Thripoidea</taxon>
        <taxon>Thripidae</taxon>
        <taxon>Frankliniella</taxon>
    </lineage>
</organism>
<feature type="chain" id="PRO_5042292952" evidence="2">
    <location>
        <begin position="21"/>
        <end position="792"/>
    </location>
</feature>
<comment type="caution">
    <text evidence="3">The sequence shown here is derived from an EMBL/GenBank/DDBJ whole genome shotgun (WGS) entry which is preliminary data.</text>
</comment>
<dbReference type="Proteomes" id="UP001219518">
    <property type="component" value="Unassembled WGS sequence"/>
</dbReference>
<evidence type="ECO:0000313" key="3">
    <source>
        <dbReference type="EMBL" id="KAK3931783.1"/>
    </source>
</evidence>
<feature type="region of interest" description="Disordered" evidence="1">
    <location>
        <begin position="595"/>
        <end position="651"/>
    </location>
</feature>
<reference evidence="3" key="2">
    <citation type="journal article" date="2023" name="BMC Genomics">
        <title>Pest status, molecular evolution, and epigenetic factors derived from the genome assembly of Frankliniella fusca, a thysanopteran phytovirus vector.</title>
        <authorList>
            <person name="Catto M.A."/>
            <person name="Labadie P.E."/>
            <person name="Jacobson A.L."/>
            <person name="Kennedy G.G."/>
            <person name="Srinivasan R."/>
            <person name="Hunt B.G."/>
        </authorList>
    </citation>
    <scope>NUCLEOTIDE SEQUENCE</scope>
    <source>
        <strain evidence="3">PL_HMW_Pooled</strain>
    </source>
</reference>
<dbReference type="EMBL" id="JAHWGI010001430">
    <property type="protein sequence ID" value="KAK3931783.1"/>
    <property type="molecule type" value="Genomic_DNA"/>
</dbReference>
<evidence type="ECO:0000313" key="4">
    <source>
        <dbReference type="Proteomes" id="UP001219518"/>
    </source>
</evidence>
<feature type="compositionally biased region" description="Basic and acidic residues" evidence="1">
    <location>
        <begin position="599"/>
        <end position="613"/>
    </location>
</feature>
<name>A0AAE1I2E8_9NEOP</name>
<reference evidence="3" key="1">
    <citation type="submission" date="2021-07" db="EMBL/GenBank/DDBJ databases">
        <authorList>
            <person name="Catto M.A."/>
            <person name="Jacobson A."/>
            <person name="Kennedy G."/>
            <person name="Labadie P."/>
            <person name="Hunt B.G."/>
            <person name="Srinivasan R."/>
        </authorList>
    </citation>
    <scope>NUCLEOTIDE SEQUENCE</scope>
    <source>
        <strain evidence="3">PL_HMW_Pooled</strain>
        <tissue evidence="3">Head</tissue>
    </source>
</reference>
<keyword evidence="2" id="KW-0732">Signal</keyword>
<dbReference type="AlphaFoldDB" id="A0AAE1I2E8"/>
<feature type="compositionally biased region" description="Basic and acidic residues" evidence="1">
    <location>
        <begin position="627"/>
        <end position="638"/>
    </location>
</feature>
<protein>
    <submittedName>
        <fullName evidence="3">Uncharacterized protein</fullName>
    </submittedName>
</protein>
<feature type="compositionally biased region" description="Polar residues" evidence="1">
    <location>
        <begin position="504"/>
        <end position="521"/>
    </location>
</feature>
<keyword evidence="4" id="KW-1185">Reference proteome</keyword>
<evidence type="ECO:0000256" key="1">
    <source>
        <dbReference type="SAM" id="MobiDB-lite"/>
    </source>
</evidence>
<evidence type="ECO:0000256" key="2">
    <source>
        <dbReference type="SAM" id="SignalP"/>
    </source>
</evidence>
<feature type="signal peptide" evidence="2">
    <location>
        <begin position="1"/>
        <end position="20"/>
    </location>
</feature>
<feature type="region of interest" description="Disordered" evidence="1">
    <location>
        <begin position="481"/>
        <end position="521"/>
    </location>
</feature>
<feature type="region of interest" description="Disordered" evidence="1">
    <location>
        <begin position="658"/>
        <end position="677"/>
    </location>
</feature>
<accession>A0AAE1I2E8</accession>
<sequence>MKTLCRCLVWVVLAMRLVRSAPLDQQKIYFPGDSPDQDVESRINGKQTIFKPLPQYETEEEGLGRNAGWSENNMQNGDGPIGQPQMLPHGGGGYGLMNGLTSNYQKGEWGQDSLSAGPAAISNPYGIARGTHYQYSAGAHDTENYPPVVPHQQGGIYSLGNGAFNGEQKIRKHTWSTQYSGETERLQHEPHQAVPTSGNNGLSAVHEQTFSSSNYHNNPEELISILDGQSSHRLHPNIKEALNRVINDYGEASGEAFAQPSHHKVHKISHVKKTTVQNVGKEPTYIQSTSSNDDINLSELIEQLQMLEQSPRHINITWCEEKIKEFLSELRRKQASGIYINQKVQEQTLHQILTHETSIENDRGVGVYEPPMTRVTIKPLGGEDMSKDGSDLIKNEQSHVSEVSADQTQEESSNHMKQVHEPHPSEILTAIPPAFPHKPEVMSHHYEQPKEAPPFISDNSSDLKDLELELPEYVPFEHSHSGGTYSFEGGNHMETRPISHPSAEVQSQGEISTAQESNENLPKTIDGEQQKQGAHEEILEQMNEGHHTLSEENTGSLQMNHEEISTDHHHISSGNSAADHTNTGELKNTLTYEIPQQQSKEESHRDEESESTHKIHGRPQAPQDEVTGSHRDNLKQTEESEQLVNAGEIPKNEYGHETSIHTSQEEHHISSHEHTSTHIENLHHQQVNYDNLIEELIQLESIPGHQAIDKCEEKIQEFLEILKYQQEQGFGRNQQELQRLHQTLIQQAQERSKQLSTAEDTTSSPVSFWRKVQKKIKKTYQSAKDKAKEAMG</sequence>